<keyword evidence="1" id="KW-0227">DNA damage</keyword>
<dbReference type="Pfam" id="PF01035">
    <property type="entry name" value="DNA_binding_1"/>
    <property type="match status" value="1"/>
</dbReference>
<evidence type="ECO:0000313" key="4">
    <source>
        <dbReference type="Proteomes" id="UP001203212"/>
    </source>
</evidence>
<proteinExistence type="predicted"/>
<protein>
    <submittedName>
        <fullName evidence="3">MGMT family protein</fullName>
    </submittedName>
</protein>
<dbReference type="Gene3D" id="1.10.10.10">
    <property type="entry name" value="Winged helix-like DNA-binding domain superfamily/Winged helix DNA-binding domain"/>
    <property type="match status" value="1"/>
</dbReference>
<keyword evidence="4" id="KW-1185">Reference proteome</keyword>
<evidence type="ECO:0000259" key="2">
    <source>
        <dbReference type="Pfam" id="PF01035"/>
    </source>
</evidence>
<sequence length="117" mass="13147">MYSDHKWTAVEKISFVVNIIPVGKVLPYGKVADLAGLPGRARFVSRALKLAPSEANLPWHRVINSAGKISFPKNSDLFQQQTELLRLEDIEVNQGNISLSKYLWRPDIATLVMTLPF</sequence>
<dbReference type="RefSeq" id="WP_188839818.1">
    <property type="nucleotide sequence ID" value="NZ_BMOT01000001.1"/>
</dbReference>
<evidence type="ECO:0000313" key="3">
    <source>
        <dbReference type="EMBL" id="MCL1116134.1"/>
    </source>
</evidence>
<organism evidence="3 4">
    <name type="scientific">Shewanella aestuarii</name>
    <dbReference type="NCBI Taxonomy" id="1028752"/>
    <lineage>
        <taxon>Bacteria</taxon>
        <taxon>Pseudomonadati</taxon>
        <taxon>Pseudomonadota</taxon>
        <taxon>Gammaproteobacteria</taxon>
        <taxon>Alteromonadales</taxon>
        <taxon>Shewanellaceae</taxon>
        <taxon>Shewanella</taxon>
    </lineage>
</organism>
<accession>A0ABT0KXN6</accession>
<dbReference type="InterPro" id="IPR052520">
    <property type="entry name" value="ATL_DNA_repair"/>
</dbReference>
<dbReference type="PANTHER" id="PTHR42942:SF1">
    <property type="entry name" value="ALKYLTRANSFERASE-LIKE PROTEIN 1"/>
    <property type="match status" value="1"/>
</dbReference>
<dbReference type="InterPro" id="IPR036217">
    <property type="entry name" value="MethylDNA_cys_MeTrfase_DNAb"/>
</dbReference>
<dbReference type="InterPro" id="IPR014048">
    <property type="entry name" value="MethylDNA_cys_MeTrfase_DNA-bd"/>
</dbReference>
<dbReference type="EMBL" id="JAKILK010000001">
    <property type="protein sequence ID" value="MCL1116134.1"/>
    <property type="molecule type" value="Genomic_DNA"/>
</dbReference>
<name>A0ABT0KXN6_9GAMM</name>
<dbReference type="InterPro" id="IPR036388">
    <property type="entry name" value="WH-like_DNA-bd_sf"/>
</dbReference>
<feature type="domain" description="Methylated-DNA-[protein]-cysteine S-methyltransferase DNA binding" evidence="2">
    <location>
        <begin position="12"/>
        <end position="89"/>
    </location>
</feature>
<gene>
    <name evidence="3" type="ORF">L2689_02615</name>
</gene>
<dbReference type="PANTHER" id="PTHR42942">
    <property type="entry name" value="6-O-METHYLGUANINE DNA METHYLTRANSFERASE"/>
    <property type="match status" value="1"/>
</dbReference>
<evidence type="ECO:0000256" key="1">
    <source>
        <dbReference type="ARBA" id="ARBA00022763"/>
    </source>
</evidence>
<dbReference type="Proteomes" id="UP001203212">
    <property type="component" value="Unassembled WGS sequence"/>
</dbReference>
<dbReference type="CDD" id="cd06445">
    <property type="entry name" value="ATase"/>
    <property type="match status" value="1"/>
</dbReference>
<dbReference type="SUPFAM" id="SSF46767">
    <property type="entry name" value="Methylated DNA-protein cysteine methyltransferase, C-terminal domain"/>
    <property type="match status" value="1"/>
</dbReference>
<comment type="caution">
    <text evidence="3">The sequence shown here is derived from an EMBL/GenBank/DDBJ whole genome shotgun (WGS) entry which is preliminary data.</text>
</comment>
<reference evidence="3 4" key="1">
    <citation type="submission" date="2022-01" db="EMBL/GenBank/DDBJ databases">
        <title>Whole genome-based taxonomy of the Shewanellaceae.</title>
        <authorList>
            <person name="Martin-Rodriguez A.J."/>
        </authorList>
    </citation>
    <scope>NUCLEOTIDE SEQUENCE [LARGE SCALE GENOMIC DNA]</scope>
    <source>
        <strain evidence="3 4">JCM 17801</strain>
    </source>
</reference>